<keyword evidence="2" id="KW-1185">Reference proteome</keyword>
<gene>
    <name evidence="1" type="ORF">DP116_11430</name>
</gene>
<accession>A0ABX1P7W2</accession>
<dbReference type="InterPro" id="IPR011335">
    <property type="entry name" value="Restrct_endonuc-II-like"/>
</dbReference>
<dbReference type="SUPFAM" id="SSF52980">
    <property type="entry name" value="Restriction endonuclease-like"/>
    <property type="match status" value="1"/>
</dbReference>
<dbReference type="InterPro" id="IPR014919">
    <property type="entry name" value="XisH"/>
</dbReference>
<dbReference type="RefSeq" id="WP_169155298.1">
    <property type="nucleotide sequence ID" value="NZ_CAWPJE010000049.1"/>
</dbReference>
<name>A0ABX1P7W2_9CYAN</name>
<dbReference type="Pfam" id="PF08814">
    <property type="entry name" value="XisH"/>
    <property type="match status" value="1"/>
</dbReference>
<comment type="caution">
    <text evidence="1">The sequence shown here is derived from an EMBL/GenBank/DDBJ whole genome shotgun (WGS) entry which is preliminary data.</text>
</comment>
<evidence type="ECO:0000313" key="1">
    <source>
        <dbReference type="EMBL" id="NMG20036.1"/>
    </source>
</evidence>
<dbReference type="CDD" id="cd22366">
    <property type="entry name" value="XisH-like"/>
    <property type="match status" value="1"/>
</dbReference>
<organism evidence="1 2">
    <name type="scientific">Brasilonema bromeliae SPC951</name>
    <dbReference type="NCBI Taxonomy" id="385972"/>
    <lineage>
        <taxon>Bacteria</taxon>
        <taxon>Bacillati</taxon>
        <taxon>Cyanobacteriota</taxon>
        <taxon>Cyanophyceae</taxon>
        <taxon>Nostocales</taxon>
        <taxon>Scytonemataceae</taxon>
        <taxon>Brasilonema</taxon>
        <taxon>Bromeliae group (in: Brasilonema)</taxon>
    </lineage>
</organism>
<dbReference type="Gene3D" id="3.40.1350.10">
    <property type="match status" value="1"/>
</dbReference>
<evidence type="ECO:0000313" key="2">
    <source>
        <dbReference type="Proteomes" id="UP000718564"/>
    </source>
</evidence>
<dbReference type="EMBL" id="QMEB01000072">
    <property type="protein sequence ID" value="NMG20036.1"/>
    <property type="molecule type" value="Genomic_DNA"/>
</dbReference>
<reference evidence="1 2" key="1">
    <citation type="submission" date="2018-06" db="EMBL/GenBank/DDBJ databases">
        <title>Comparative genomics of Brasilonema spp. strains.</title>
        <authorList>
            <person name="Alvarenga D.O."/>
            <person name="Fiore M.F."/>
            <person name="Varani A.M."/>
        </authorList>
    </citation>
    <scope>NUCLEOTIDE SEQUENCE [LARGE SCALE GENOMIC DNA]</scope>
    <source>
        <strain evidence="1 2">SPC951</strain>
    </source>
</reference>
<dbReference type="InterPro" id="IPR011856">
    <property type="entry name" value="tRNA_endonuc-like_dom_sf"/>
</dbReference>
<sequence length="138" mass="15967">MPAKDIYHYAVRNALEKESWKITKDPFILKWGTRDLYIDLGAEKLIAAEKSGQKIAVEIKSFVGASPVADLENALGQYILYYDILSRLESDRRLYLAIRQETYSELFTEPIGKILIENQRLCLLVFDSEQEVILQWIP</sequence>
<protein>
    <submittedName>
        <fullName evidence="1">Fatty-acid synthase</fullName>
    </submittedName>
</protein>
<proteinExistence type="predicted"/>
<dbReference type="Proteomes" id="UP000718564">
    <property type="component" value="Unassembled WGS sequence"/>
</dbReference>